<dbReference type="Pfam" id="PF13231">
    <property type="entry name" value="PMT_2"/>
    <property type="match status" value="1"/>
</dbReference>
<dbReference type="InterPro" id="IPR038731">
    <property type="entry name" value="RgtA/B/C-like"/>
</dbReference>
<dbReference type="PANTHER" id="PTHR33908:SF11">
    <property type="entry name" value="MEMBRANE PROTEIN"/>
    <property type="match status" value="1"/>
</dbReference>
<evidence type="ECO:0000256" key="8">
    <source>
        <dbReference type="SAM" id="Phobius"/>
    </source>
</evidence>
<keyword evidence="2" id="KW-1003">Cell membrane</keyword>
<evidence type="ECO:0000256" key="2">
    <source>
        <dbReference type="ARBA" id="ARBA00022475"/>
    </source>
</evidence>
<evidence type="ECO:0000256" key="3">
    <source>
        <dbReference type="ARBA" id="ARBA00022676"/>
    </source>
</evidence>
<dbReference type="Proteomes" id="UP001216253">
    <property type="component" value="Unassembled WGS sequence"/>
</dbReference>
<feature type="transmembrane region" description="Helical" evidence="8">
    <location>
        <begin position="393"/>
        <end position="414"/>
    </location>
</feature>
<evidence type="ECO:0000256" key="6">
    <source>
        <dbReference type="ARBA" id="ARBA00022989"/>
    </source>
</evidence>
<keyword evidence="7 8" id="KW-0472">Membrane</keyword>
<keyword evidence="4 10" id="KW-0808">Transferase</keyword>
<feature type="transmembrane region" description="Helical" evidence="8">
    <location>
        <begin position="188"/>
        <end position="206"/>
    </location>
</feature>
<feature type="transmembrane region" description="Helical" evidence="8">
    <location>
        <begin position="91"/>
        <end position="109"/>
    </location>
</feature>
<keyword evidence="6 8" id="KW-1133">Transmembrane helix</keyword>
<dbReference type="InterPro" id="IPR050297">
    <property type="entry name" value="LipidA_mod_glycosyltrf_83"/>
</dbReference>
<feature type="transmembrane region" description="Helical" evidence="8">
    <location>
        <begin position="312"/>
        <end position="333"/>
    </location>
</feature>
<dbReference type="PANTHER" id="PTHR33908">
    <property type="entry name" value="MANNOSYLTRANSFERASE YKCB-RELATED"/>
    <property type="match status" value="1"/>
</dbReference>
<comment type="subcellular location">
    <subcellularLocation>
        <location evidence="1">Cell membrane</location>
        <topology evidence="1">Multi-pass membrane protein</topology>
    </subcellularLocation>
</comment>
<feature type="transmembrane region" description="Helical" evidence="8">
    <location>
        <begin position="340"/>
        <end position="360"/>
    </location>
</feature>
<organism evidence="10 11">
    <name type="scientific">Novosphingobium album</name>
    <name type="common">ex Liu et al. 2023</name>
    <dbReference type="NCBI Taxonomy" id="3031130"/>
    <lineage>
        <taxon>Bacteria</taxon>
        <taxon>Pseudomonadati</taxon>
        <taxon>Pseudomonadota</taxon>
        <taxon>Alphaproteobacteria</taxon>
        <taxon>Sphingomonadales</taxon>
        <taxon>Sphingomonadaceae</taxon>
        <taxon>Novosphingobium</taxon>
    </lineage>
</organism>
<dbReference type="EC" id="2.4.-.-" evidence="10"/>
<comment type="caution">
    <text evidence="10">The sequence shown here is derived from an EMBL/GenBank/DDBJ whole genome shotgun (WGS) entry which is preliminary data.</text>
</comment>
<keyword evidence="5 8" id="KW-0812">Transmembrane</keyword>
<name>A0ABT5WQQ9_9SPHN</name>
<evidence type="ECO:0000313" key="11">
    <source>
        <dbReference type="Proteomes" id="UP001216253"/>
    </source>
</evidence>
<dbReference type="GO" id="GO:0016757">
    <property type="term" value="F:glycosyltransferase activity"/>
    <property type="evidence" value="ECO:0007669"/>
    <property type="project" value="UniProtKB-KW"/>
</dbReference>
<evidence type="ECO:0000313" key="10">
    <source>
        <dbReference type="EMBL" id="MDE8652351.1"/>
    </source>
</evidence>
<evidence type="ECO:0000256" key="5">
    <source>
        <dbReference type="ARBA" id="ARBA00022692"/>
    </source>
</evidence>
<evidence type="ECO:0000256" key="4">
    <source>
        <dbReference type="ARBA" id="ARBA00022679"/>
    </source>
</evidence>
<sequence length="568" mass="60357">MSFDTMTKSPQPARKPIPAAIAARRSIPAAMAAHAPIAAILLLALLLRLDGLGFGLPALNDPDEPLFMMTAIDMLARHSLNPQWFGHPGTVTLYGLALVMLLVAVLGIARGRFADASAFAGAVYADPGIVFLPARLFIVASGLACVWLTYRIGRRLWGRRAGLAAALVLAVNPVHITWSQVIRTDMQASAFMLACVLCAIAIHRQGRLRDIVLAGLFAGLAVATKWPAAAILLCPLCAGLSAGLRARRPGGLARALLVVPVAVAALLAVSPYLLIDHATVLRDLTAEARPMHPGATGHGFLGNIAWYGEGPLAASFGVLGLVAAVGGAILAAWGDRAWRIAVCPGFALFLLVVSTQHLIWERWLVPVLPFLALGLGWSLDRAVGAIASWRGRLAGQLALLALLALVLTPMLATVGQRAEERRHDTRQLASVWLRGHVPPGSSILVEHAAIDLLRGPWTVLFPLGSAGCIDARAILQRRVSAPEVEKSRGGQPVVDLGHVAPALIDTCRADYAVLSHYERYRAERATYPGEYARYADLIAGGRVVRTFAPVAGQVGGPPVEIVRLRKAR</sequence>
<protein>
    <submittedName>
        <fullName evidence="10">Glycosyltransferase family 39 protein</fullName>
        <ecNumber evidence="10">2.4.-.-</ecNumber>
    </submittedName>
</protein>
<feature type="transmembrane region" description="Helical" evidence="8">
    <location>
        <begin position="129"/>
        <end position="150"/>
    </location>
</feature>
<feature type="transmembrane region" description="Helical" evidence="8">
    <location>
        <begin position="256"/>
        <end position="275"/>
    </location>
</feature>
<proteinExistence type="predicted"/>
<feature type="domain" description="Glycosyltransferase RgtA/B/C/D-like" evidence="9">
    <location>
        <begin position="132"/>
        <end position="274"/>
    </location>
</feature>
<evidence type="ECO:0000256" key="7">
    <source>
        <dbReference type="ARBA" id="ARBA00023136"/>
    </source>
</evidence>
<keyword evidence="11" id="KW-1185">Reference proteome</keyword>
<keyword evidence="3 10" id="KW-0328">Glycosyltransferase</keyword>
<accession>A0ABT5WQQ9</accession>
<evidence type="ECO:0000259" key="9">
    <source>
        <dbReference type="Pfam" id="PF13231"/>
    </source>
</evidence>
<feature type="transmembrane region" description="Helical" evidence="8">
    <location>
        <begin position="156"/>
        <end position="176"/>
    </location>
</feature>
<dbReference type="EMBL" id="JARESE010000036">
    <property type="protein sequence ID" value="MDE8652351.1"/>
    <property type="molecule type" value="Genomic_DNA"/>
</dbReference>
<gene>
    <name evidence="10" type="ORF">PYV00_11610</name>
</gene>
<reference evidence="10 11" key="1">
    <citation type="submission" date="2023-03" db="EMBL/GenBank/DDBJ databases">
        <title>NovoSphingobium album sp. nov. isolated from polycyclic aromatic hydrocarbons- and heavy-metal polluted soil.</title>
        <authorList>
            <person name="Liu Z."/>
            <person name="Wang K."/>
        </authorList>
    </citation>
    <scope>NUCLEOTIDE SEQUENCE [LARGE SCALE GENOMIC DNA]</scope>
    <source>
        <strain evidence="10 11">H3SJ31-1</strain>
    </source>
</reference>
<evidence type="ECO:0000256" key="1">
    <source>
        <dbReference type="ARBA" id="ARBA00004651"/>
    </source>
</evidence>